<dbReference type="GeneTree" id="ENSGT00940000178777"/>
<dbReference type="AlphaFoldDB" id="A0A8C9R4J7"/>
<reference evidence="2" key="3">
    <citation type="submission" date="2025-09" db="UniProtKB">
        <authorList>
            <consortium name="Ensembl"/>
        </authorList>
    </citation>
    <scope>IDENTIFICATION</scope>
</reference>
<dbReference type="GO" id="GO:0099536">
    <property type="term" value="P:synaptic signaling"/>
    <property type="evidence" value="ECO:0007669"/>
    <property type="project" value="TreeGrafter"/>
</dbReference>
<dbReference type="SUPFAM" id="SSF47473">
    <property type="entry name" value="EF-hand"/>
    <property type="match status" value="1"/>
</dbReference>
<dbReference type="Pfam" id="PF09068">
    <property type="entry name" value="EF-hand_2"/>
    <property type="match status" value="1"/>
</dbReference>
<name>A0A8C9R4J7_SCLFO</name>
<organism evidence="2 3">
    <name type="scientific">Scleropages formosus</name>
    <name type="common">Asian bonytongue</name>
    <name type="synonym">Osteoglossum formosum</name>
    <dbReference type="NCBI Taxonomy" id="113540"/>
    <lineage>
        <taxon>Eukaryota</taxon>
        <taxon>Metazoa</taxon>
        <taxon>Chordata</taxon>
        <taxon>Craniata</taxon>
        <taxon>Vertebrata</taxon>
        <taxon>Euteleostomi</taxon>
        <taxon>Actinopterygii</taxon>
        <taxon>Neopterygii</taxon>
        <taxon>Teleostei</taxon>
        <taxon>Osteoglossocephala</taxon>
        <taxon>Osteoglossomorpha</taxon>
        <taxon>Osteoglossiformes</taxon>
        <taxon>Osteoglossidae</taxon>
        <taxon>Scleropages</taxon>
    </lineage>
</organism>
<evidence type="ECO:0000259" key="1">
    <source>
        <dbReference type="Pfam" id="PF09068"/>
    </source>
</evidence>
<reference evidence="2 3" key="1">
    <citation type="submission" date="2019-04" db="EMBL/GenBank/DDBJ databases">
        <authorList>
            <consortium name="Wellcome Sanger Institute Data Sharing"/>
        </authorList>
    </citation>
    <scope>NUCLEOTIDE SEQUENCE [LARGE SCALE GENOMIC DNA]</scope>
</reference>
<evidence type="ECO:0000313" key="3">
    <source>
        <dbReference type="Proteomes" id="UP000694397"/>
    </source>
</evidence>
<dbReference type="Proteomes" id="UP000694397">
    <property type="component" value="Chromosome 14"/>
</dbReference>
<evidence type="ECO:0000313" key="2">
    <source>
        <dbReference type="Ensembl" id="ENSSFOP00015006567.1"/>
    </source>
</evidence>
<dbReference type="Ensembl" id="ENSSFOT00015006672.2">
    <property type="protein sequence ID" value="ENSSFOP00015006567.1"/>
    <property type="gene ID" value="ENSSFOG00015004336.2"/>
</dbReference>
<dbReference type="InterPro" id="IPR050774">
    <property type="entry name" value="KCMF1/Dystrophin"/>
</dbReference>
<dbReference type="OrthoDB" id="10014385at2759"/>
<dbReference type="PANTHER" id="PTHR12268:SF18">
    <property type="entry name" value="DYSTROTELIN"/>
    <property type="match status" value="1"/>
</dbReference>
<keyword evidence="3" id="KW-1185">Reference proteome</keyword>
<protein>
    <recommendedName>
        <fullName evidence="1">EF-hand domain-containing protein</fullName>
    </recommendedName>
</protein>
<sequence>MDPNKINGLEGALSAVYRAALKLRSLQKLCQMDGVRTCSLSSALQSHGRNVGPGGKISKEEVGACLQRLFQGVSQDPPYQMTPEAIEHTTRLLFKLFDREQSGFVSLRSMEVVLIALSGDSLSAKHAGRRHPCPSKPTCASFLGSRTLMY</sequence>
<dbReference type="InterPro" id="IPR011992">
    <property type="entry name" value="EF-hand-dom_pair"/>
</dbReference>
<feature type="domain" description="EF-hand" evidence="1">
    <location>
        <begin position="15"/>
        <end position="118"/>
    </location>
</feature>
<reference evidence="2" key="2">
    <citation type="submission" date="2025-08" db="UniProtKB">
        <authorList>
            <consortium name="Ensembl"/>
        </authorList>
    </citation>
    <scope>IDENTIFICATION</scope>
</reference>
<dbReference type="GO" id="GO:0005886">
    <property type="term" value="C:plasma membrane"/>
    <property type="evidence" value="ECO:0007669"/>
    <property type="project" value="TreeGrafter"/>
</dbReference>
<proteinExistence type="predicted"/>
<dbReference type="GO" id="GO:0045202">
    <property type="term" value="C:synapse"/>
    <property type="evidence" value="ECO:0007669"/>
    <property type="project" value="GOC"/>
</dbReference>
<dbReference type="InterPro" id="IPR015153">
    <property type="entry name" value="EF-hand_dom_typ1"/>
</dbReference>
<dbReference type="PANTHER" id="PTHR12268">
    <property type="entry name" value="E3 UBIQUITIN-PROTEIN LIGASE KCMF1"/>
    <property type="match status" value="1"/>
</dbReference>
<accession>A0A8C9R4J7</accession>
<dbReference type="Gene3D" id="1.10.238.10">
    <property type="entry name" value="EF-hand"/>
    <property type="match status" value="1"/>
</dbReference>